<dbReference type="SUPFAM" id="SSF141673">
    <property type="entry name" value="MOSC N-terminal domain-like"/>
    <property type="match status" value="1"/>
</dbReference>
<reference evidence="2 3" key="1">
    <citation type="submission" date="2007-03" db="EMBL/GenBank/DDBJ databases">
        <authorList>
            <person name="Stal L."/>
            <person name="Ferriera S."/>
            <person name="Johnson J."/>
            <person name="Kravitz S."/>
            <person name="Beeson K."/>
            <person name="Sutton G."/>
            <person name="Rogers Y.-H."/>
            <person name="Friedman R."/>
            <person name="Frazier M."/>
            <person name="Venter J.C."/>
        </authorList>
    </citation>
    <scope>NUCLEOTIDE SEQUENCE [LARGE SCALE GENOMIC DNA]</scope>
    <source>
        <strain evidence="2 3">CCY0110</strain>
    </source>
</reference>
<organism evidence="2 3">
    <name type="scientific">Crocosphaera chwakensis CCY0110</name>
    <dbReference type="NCBI Taxonomy" id="391612"/>
    <lineage>
        <taxon>Bacteria</taxon>
        <taxon>Bacillati</taxon>
        <taxon>Cyanobacteriota</taxon>
        <taxon>Cyanophyceae</taxon>
        <taxon>Oscillatoriophycideae</taxon>
        <taxon>Chroococcales</taxon>
        <taxon>Aphanothecaceae</taxon>
        <taxon>Crocosphaera</taxon>
        <taxon>Crocosphaera chwakensis</taxon>
    </lineage>
</organism>
<dbReference type="RefSeq" id="WP_008275991.1">
    <property type="nucleotide sequence ID" value="NZ_AAXW01000018.1"/>
</dbReference>
<dbReference type="GO" id="GO:0003824">
    <property type="term" value="F:catalytic activity"/>
    <property type="evidence" value="ECO:0007669"/>
    <property type="project" value="InterPro"/>
</dbReference>
<dbReference type="Proteomes" id="UP000003781">
    <property type="component" value="Unassembled WGS sequence"/>
</dbReference>
<dbReference type="AlphaFoldDB" id="A3IRI3"/>
<dbReference type="InterPro" id="IPR005302">
    <property type="entry name" value="MoCF_Sase_C"/>
</dbReference>
<accession>A3IRI3</accession>
<dbReference type="Pfam" id="PF03476">
    <property type="entry name" value="MOSC_N"/>
    <property type="match status" value="1"/>
</dbReference>
<dbReference type="GO" id="GO:0030170">
    <property type="term" value="F:pyridoxal phosphate binding"/>
    <property type="evidence" value="ECO:0007669"/>
    <property type="project" value="InterPro"/>
</dbReference>
<keyword evidence="3" id="KW-1185">Reference proteome</keyword>
<proteinExistence type="predicted"/>
<name>A3IRI3_9CHRO</name>
<dbReference type="eggNOG" id="COG3217">
    <property type="taxonomic scope" value="Bacteria"/>
</dbReference>
<dbReference type="PROSITE" id="PS51340">
    <property type="entry name" value="MOSC"/>
    <property type="match status" value="1"/>
</dbReference>
<sequence length="264" mass="30611">MNLKPCLSQIFVYPIKSLDGLSLSQGSLLKSGALKYDRQWAIFDKNQRLINGKSNNQIYQLRATYNDTLTQVTLSDEKNNFKNTFNLQGEIKELEVFLSEYFGRFVTLKENLKTGFPDDPRASGPTIISQGTLEMIAQWFPDLTVEEIRRRFRANLEINGVPAFWEDKLFAKKWQKVDFRIGDVDFQGIKPCQRCIVPTKDSYTGEKTNNFQQQFINKRKETLPSWVNPSQFNHFYRVSVNTKVTNLTQETPIKVGDKLEIMDN</sequence>
<dbReference type="EMBL" id="AAXW01000018">
    <property type="protein sequence ID" value="EAZ90985.1"/>
    <property type="molecule type" value="Genomic_DNA"/>
</dbReference>
<evidence type="ECO:0000259" key="1">
    <source>
        <dbReference type="PROSITE" id="PS51340"/>
    </source>
</evidence>
<evidence type="ECO:0000313" key="2">
    <source>
        <dbReference type="EMBL" id="EAZ90985.1"/>
    </source>
</evidence>
<dbReference type="InterPro" id="IPR005303">
    <property type="entry name" value="MOCOS_middle"/>
</dbReference>
<evidence type="ECO:0000313" key="3">
    <source>
        <dbReference type="Proteomes" id="UP000003781"/>
    </source>
</evidence>
<protein>
    <submittedName>
        <fullName evidence="2">MOSC</fullName>
    </submittedName>
</protein>
<dbReference type="GO" id="GO:0030151">
    <property type="term" value="F:molybdenum ion binding"/>
    <property type="evidence" value="ECO:0007669"/>
    <property type="project" value="InterPro"/>
</dbReference>
<dbReference type="Pfam" id="PF03473">
    <property type="entry name" value="MOSC"/>
    <property type="match status" value="1"/>
</dbReference>
<gene>
    <name evidence="2" type="ORF">CY0110_21395</name>
</gene>
<comment type="caution">
    <text evidence="2">The sequence shown here is derived from an EMBL/GenBank/DDBJ whole genome shotgun (WGS) entry which is preliminary data.</text>
</comment>
<feature type="domain" description="MOSC" evidence="1">
    <location>
        <begin position="95"/>
        <end position="262"/>
    </location>
</feature>